<name>A0ABV5WXX3_9MICO</name>
<evidence type="ECO:0000256" key="2">
    <source>
        <dbReference type="SAM" id="Phobius"/>
    </source>
</evidence>
<dbReference type="RefSeq" id="WP_376837791.1">
    <property type="nucleotide sequence ID" value="NZ_JBHMAU010000011.1"/>
</dbReference>
<dbReference type="EMBL" id="JBHMAU010000011">
    <property type="protein sequence ID" value="MFB9775025.1"/>
    <property type="molecule type" value="Genomic_DNA"/>
</dbReference>
<feature type="transmembrane region" description="Helical" evidence="2">
    <location>
        <begin position="65"/>
        <end position="88"/>
    </location>
</feature>
<gene>
    <name evidence="3" type="ORF">ACFFN1_01065</name>
</gene>
<proteinExistence type="predicted"/>
<accession>A0ABV5WXX3</accession>
<feature type="region of interest" description="Disordered" evidence="1">
    <location>
        <begin position="18"/>
        <end position="46"/>
    </location>
</feature>
<sequence>MTIADLLEEHPVYSRLPHEDIPRDLYGLPAAPPKTDTPTPAPRRHTVDDLAPGVMLPRARGLHPVVIAAVVLAGVALFAGLGAVLVLWGG</sequence>
<keyword evidence="2" id="KW-0812">Transmembrane</keyword>
<dbReference type="Proteomes" id="UP001589707">
    <property type="component" value="Unassembled WGS sequence"/>
</dbReference>
<reference evidence="3 4" key="1">
    <citation type="submission" date="2024-09" db="EMBL/GenBank/DDBJ databases">
        <authorList>
            <person name="Sun Q."/>
            <person name="Mori K."/>
        </authorList>
    </citation>
    <scope>NUCLEOTIDE SEQUENCE [LARGE SCALE GENOMIC DNA]</scope>
    <source>
        <strain evidence="3 4">JCM 11683</strain>
    </source>
</reference>
<protein>
    <submittedName>
        <fullName evidence="3">Uncharacterized protein</fullName>
    </submittedName>
</protein>
<evidence type="ECO:0000313" key="3">
    <source>
        <dbReference type="EMBL" id="MFB9775025.1"/>
    </source>
</evidence>
<evidence type="ECO:0000256" key="1">
    <source>
        <dbReference type="SAM" id="MobiDB-lite"/>
    </source>
</evidence>
<keyword evidence="4" id="KW-1185">Reference proteome</keyword>
<organism evidence="3 4">
    <name type="scientific">Brevibacterium otitidis</name>
    <dbReference type="NCBI Taxonomy" id="53364"/>
    <lineage>
        <taxon>Bacteria</taxon>
        <taxon>Bacillati</taxon>
        <taxon>Actinomycetota</taxon>
        <taxon>Actinomycetes</taxon>
        <taxon>Micrococcales</taxon>
        <taxon>Brevibacteriaceae</taxon>
        <taxon>Brevibacterium</taxon>
    </lineage>
</organism>
<evidence type="ECO:0000313" key="4">
    <source>
        <dbReference type="Proteomes" id="UP001589707"/>
    </source>
</evidence>
<keyword evidence="2" id="KW-0472">Membrane</keyword>
<keyword evidence="2" id="KW-1133">Transmembrane helix</keyword>
<comment type="caution">
    <text evidence="3">The sequence shown here is derived from an EMBL/GenBank/DDBJ whole genome shotgun (WGS) entry which is preliminary data.</text>
</comment>